<evidence type="ECO:0000313" key="2">
    <source>
        <dbReference type="EMBL" id="MPM83916.1"/>
    </source>
</evidence>
<dbReference type="GO" id="GO:0016491">
    <property type="term" value="F:oxidoreductase activity"/>
    <property type="evidence" value="ECO:0007669"/>
    <property type="project" value="InterPro"/>
</dbReference>
<accession>A0A645D3G7</accession>
<comment type="caution">
    <text evidence="2">The sequence shown here is derived from an EMBL/GenBank/DDBJ whole genome shotgun (WGS) entry which is preliminary data.</text>
</comment>
<evidence type="ECO:0000259" key="1">
    <source>
        <dbReference type="Pfam" id="PF02915"/>
    </source>
</evidence>
<reference evidence="2" key="1">
    <citation type="submission" date="2019-08" db="EMBL/GenBank/DDBJ databases">
        <authorList>
            <person name="Kucharzyk K."/>
            <person name="Murdoch R.W."/>
            <person name="Higgins S."/>
            <person name="Loffler F."/>
        </authorList>
    </citation>
    <scope>NUCLEOTIDE SEQUENCE</scope>
</reference>
<feature type="domain" description="Rubrerythrin diiron-binding" evidence="1">
    <location>
        <begin position="37"/>
        <end position="89"/>
    </location>
</feature>
<protein>
    <recommendedName>
        <fullName evidence="1">Rubrerythrin diiron-binding domain-containing protein</fullName>
    </recommendedName>
</protein>
<dbReference type="AlphaFoldDB" id="A0A645D3G7"/>
<dbReference type="InterPro" id="IPR009078">
    <property type="entry name" value="Ferritin-like_SF"/>
</dbReference>
<organism evidence="2">
    <name type="scientific">bioreactor metagenome</name>
    <dbReference type="NCBI Taxonomy" id="1076179"/>
    <lineage>
        <taxon>unclassified sequences</taxon>
        <taxon>metagenomes</taxon>
        <taxon>ecological metagenomes</taxon>
    </lineage>
</organism>
<dbReference type="InterPro" id="IPR003251">
    <property type="entry name" value="Rr_diiron-bd_dom"/>
</dbReference>
<dbReference type="SUPFAM" id="SSF47240">
    <property type="entry name" value="Ferritin-like"/>
    <property type="match status" value="1"/>
</dbReference>
<dbReference type="Gene3D" id="1.20.1260.10">
    <property type="match status" value="1"/>
</dbReference>
<dbReference type="CDD" id="cd00657">
    <property type="entry name" value="Ferritin_like"/>
    <property type="match status" value="1"/>
</dbReference>
<sequence>MYPYITNKTQKLNNVKLSNAKLVMSEEEPTIQDMIIDAIKDEEHDFKYYSALSDAITDPTDAETVKSMSLDEYKHKRLLEEIYYALTGAMPQPVEVEIEPISNNLKEEFSNSLFKELEGVELYRELMTSFESLGVRDLFFEILTDEQSHADMLNYLIQK</sequence>
<dbReference type="Pfam" id="PF02915">
    <property type="entry name" value="Rubrerythrin"/>
    <property type="match status" value="1"/>
</dbReference>
<proteinExistence type="predicted"/>
<dbReference type="EMBL" id="VSSQ01032604">
    <property type="protein sequence ID" value="MPM83916.1"/>
    <property type="molecule type" value="Genomic_DNA"/>
</dbReference>
<name>A0A645D3G7_9ZZZZ</name>
<dbReference type="GO" id="GO:0046872">
    <property type="term" value="F:metal ion binding"/>
    <property type="evidence" value="ECO:0007669"/>
    <property type="project" value="InterPro"/>
</dbReference>
<dbReference type="InterPro" id="IPR012347">
    <property type="entry name" value="Ferritin-like"/>
</dbReference>
<gene>
    <name evidence="2" type="ORF">SDC9_130986</name>
</gene>